<feature type="region of interest" description="Disordered" evidence="1">
    <location>
        <begin position="263"/>
        <end position="286"/>
    </location>
</feature>
<dbReference type="InterPro" id="IPR027417">
    <property type="entry name" value="P-loop_NTPase"/>
</dbReference>
<keyword evidence="2" id="KW-1133">Transmembrane helix</keyword>
<dbReference type="Proteomes" id="UP000016562">
    <property type="component" value="Unassembled WGS sequence"/>
</dbReference>
<evidence type="ECO:0000256" key="1">
    <source>
        <dbReference type="SAM" id="MobiDB-lite"/>
    </source>
</evidence>
<dbReference type="RefSeq" id="WP_021714288.1">
    <property type="nucleotide sequence ID" value="NZ_BATM01000037.1"/>
</dbReference>
<dbReference type="OrthoDB" id="6189127at2"/>
<keyword evidence="2" id="KW-0812">Transmembrane</keyword>
<evidence type="ECO:0000259" key="3">
    <source>
        <dbReference type="PROSITE" id="PS51724"/>
    </source>
</evidence>
<keyword evidence="5" id="KW-1185">Reference proteome</keyword>
<feature type="region of interest" description="Disordered" evidence="1">
    <location>
        <begin position="298"/>
        <end position="321"/>
    </location>
</feature>
<evidence type="ECO:0000313" key="5">
    <source>
        <dbReference type="Proteomes" id="UP000016562"/>
    </source>
</evidence>
<dbReference type="InterPro" id="IPR052026">
    <property type="entry name" value="ExeA_AAA_ATPase_DNA-bind"/>
</dbReference>
<dbReference type="PANTHER" id="PTHR35894:SF7">
    <property type="entry name" value="GENERAL SECRETION PATHWAY PROTEIN A-RELATED"/>
    <property type="match status" value="1"/>
</dbReference>
<accession>U3B569</accession>
<comment type="caution">
    <text evidence="4">The sequence shown here is derived from an EMBL/GenBank/DDBJ whole genome shotgun (WGS) entry which is preliminary data.</text>
</comment>
<name>U3B569_9VIBR</name>
<dbReference type="InterPro" id="IPR007730">
    <property type="entry name" value="SPOR-like_dom"/>
</dbReference>
<sequence length="478" mass="53325">MSQPDKARTLELKSQTLLLEKLRLMTRFGSNLITLIGSRGAGKSWLLERHFSHSVAEHKARLLGDVAISEQEMRSTLLTQLIPNGRDSSDNSIFDNLDHELGLNQAHFTILVDDAGLFSEEILLSLWHLVERIQAHPTWTINVIMACGPDLLSNKILPLCHQFNTQPVQLNIDPLPKAEVEFFLELMVLRQFESLNKRDSIRKKASRCPQYPGELMTLGSKVKPMKTALSSHNGSAKSGVIVMILIAVIALIAWWVLSGSNSEPQTETSNQTLSSHNTEKRPTGSQAIHSQEMVDFSAKEEQTLTDDAHQLPPPVTEKTITLDDNSRGQERVVVPDQVVDSLIDTETQVVKPTIKSSVSAPQAAVSVEQSEHTQSRVHFSFSRDELLAISSKRYTVQLGALRSMGEVQAFIDEHQLQSKVRIYPTPRSGSTWYIVTYQDFRFVKQASAAIEQLPAELQSLGPWVKSMSQVHKEVVAGK</sequence>
<dbReference type="eggNOG" id="COG3266">
    <property type="taxonomic scope" value="Bacteria"/>
</dbReference>
<dbReference type="eggNOG" id="COG3267">
    <property type="taxonomic scope" value="Bacteria"/>
</dbReference>
<feature type="compositionally biased region" description="Basic and acidic residues" evidence="1">
    <location>
        <begin position="298"/>
        <end position="309"/>
    </location>
</feature>
<dbReference type="InterPro" id="IPR036680">
    <property type="entry name" value="SPOR-like_sf"/>
</dbReference>
<dbReference type="PROSITE" id="PS51724">
    <property type="entry name" value="SPOR"/>
    <property type="match status" value="1"/>
</dbReference>
<evidence type="ECO:0000313" key="4">
    <source>
        <dbReference type="EMBL" id="GAD80582.1"/>
    </source>
</evidence>
<keyword evidence="2" id="KW-0472">Membrane</keyword>
<evidence type="ECO:0000256" key="2">
    <source>
        <dbReference type="SAM" id="Phobius"/>
    </source>
</evidence>
<dbReference type="EMBL" id="BATM01000037">
    <property type="protein sequence ID" value="GAD80582.1"/>
    <property type="molecule type" value="Genomic_DNA"/>
</dbReference>
<dbReference type="Pfam" id="PF05036">
    <property type="entry name" value="SPOR"/>
    <property type="match status" value="1"/>
</dbReference>
<dbReference type="Gene3D" id="3.30.70.1070">
    <property type="entry name" value="Sporulation related repeat"/>
    <property type="match status" value="1"/>
</dbReference>
<proteinExistence type="predicted"/>
<dbReference type="AlphaFoldDB" id="U3B569"/>
<feature type="transmembrane region" description="Helical" evidence="2">
    <location>
        <begin position="239"/>
        <end position="257"/>
    </location>
</feature>
<protein>
    <recommendedName>
        <fullName evidence="3">SPOR domain-containing protein</fullName>
    </recommendedName>
</protein>
<feature type="compositionally biased region" description="Polar residues" evidence="1">
    <location>
        <begin position="263"/>
        <end position="276"/>
    </location>
</feature>
<dbReference type="STRING" id="1219080.VEZ01S_37_01470"/>
<gene>
    <name evidence="4" type="ORF">VEZ01S_37_01470</name>
</gene>
<dbReference type="GO" id="GO:0042834">
    <property type="term" value="F:peptidoglycan binding"/>
    <property type="evidence" value="ECO:0007669"/>
    <property type="project" value="InterPro"/>
</dbReference>
<dbReference type="PANTHER" id="PTHR35894">
    <property type="entry name" value="GENERAL SECRETION PATHWAY PROTEIN A-RELATED"/>
    <property type="match status" value="1"/>
</dbReference>
<dbReference type="SUPFAM" id="SSF52540">
    <property type="entry name" value="P-loop containing nucleoside triphosphate hydrolases"/>
    <property type="match status" value="1"/>
</dbReference>
<organism evidence="4 5">
    <name type="scientific">Vibrio ezurae NBRC 102218</name>
    <dbReference type="NCBI Taxonomy" id="1219080"/>
    <lineage>
        <taxon>Bacteria</taxon>
        <taxon>Pseudomonadati</taxon>
        <taxon>Pseudomonadota</taxon>
        <taxon>Gammaproteobacteria</taxon>
        <taxon>Vibrionales</taxon>
        <taxon>Vibrionaceae</taxon>
        <taxon>Vibrio</taxon>
    </lineage>
</organism>
<reference evidence="4 5" key="1">
    <citation type="submission" date="2013-09" db="EMBL/GenBank/DDBJ databases">
        <title>Whole genome shotgun sequence of Vibrio ezurae NBRC 102218.</title>
        <authorList>
            <person name="Yoshida I."/>
            <person name="Hosoyama A."/>
            <person name="Numata M."/>
            <person name="Hashimoto M."/>
            <person name="Hosoyama Y."/>
            <person name="Tsuchikane K."/>
            <person name="Noguchi M."/>
            <person name="Hirakata S."/>
            <person name="Ichikawa N."/>
            <person name="Ohji S."/>
            <person name="Yamazoe A."/>
            <person name="Fujita N."/>
        </authorList>
    </citation>
    <scope>NUCLEOTIDE SEQUENCE [LARGE SCALE GENOMIC DNA]</scope>
    <source>
        <strain evidence="4 5">NBRC 102218</strain>
    </source>
</reference>
<feature type="domain" description="SPOR" evidence="3">
    <location>
        <begin position="388"/>
        <end position="466"/>
    </location>
</feature>